<proteinExistence type="predicted"/>
<evidence type="ECO:0000313" key="1">
    <source>
        <dbReference type="EMBL" id="DAE10682.1"/>
    </source>
</evidence>
<sequence>MLLSTFPRTNSKNLCNFYCFSSCICYNESR</sequence>
<dbReference type="EMBL" id="BK015517">
    <property type="protein sequence ID" value="DAE10682.1"/>
    <property type="molecule type" value="Genomic_DNA"/>
</dbReference>
<name>A0A8S5PUY4_9CAUD</name>
<reference evidence="1" key="1">
    <citation type="journal article" date="2021" name="Proc. Natl. Acad. Sci. U.S.A.">
        <title>A Catalog of Tens of Thousands of Viruses from Human Metagenomes Reveals Hidden Associations with Chronic Diseases.</title>
        <authorList>
            <person name="Tisza M.J."/>
            <person name="Buck C.B."/>
        </authorList>
    </citation>
    <scope>NUCLEOTIDE SEQUENCE</scope>
    <source>
        <strain evidence="1">CtlgF9</strain>
    </source>
</reference>
<accession>A0A8S5PUY4</accession>
<organism evidence="1">
    <name type="scientific">Siphoviridae sp. ctlgF9</name>
    <dbReference type="NCBI Taxonomy" id="2825649"/>
    <lineage>
        <taxon>Viruses</taxon>
        <taxon>Duplodnaviria</taxon>
        <taxon>Heunggongvirae</taxon>
        <taxon>Uroviricota</taxon>
        <taxon>Caudoviricetes</taxon>
    </lineage>
</organism>
<protein>
    <submittedName>
        <fullName evidence="1">Uncharacterized protein</fullName>
    </submittedName>
</protein>